<dbReference type="InterPro" id="IPR012347">
    <property type="entry name" value="Ferritin-like"/>
</dbReference>
<evidence type="ECO:0000256" key="4">
    <source>
        <dbReference type="ARBA" id="ARBA00023004"/>
    </source>
</evidence>
<evidence type="ECO:0000256" key="3">
    <source>
        <dbReference type="ARBA" id="ARBA00022723"/>
    </source>
</evidence>
<organism evidence="9 10">
    <name type="scientific">Alligator sinensis</name>
    <name type="common">Chinese alligator</name>
    <dbReference type="NCBI Taxonomy" id="38654"/>
    <lineage>
        <taxon>Eukaryota</taxon>
        <taxon>Metazoa</taxon>
        <taxon>Chordata</taxon>
        <taxon>Craniata</taxon>
        <taxon>Vertebrata</taxon>
        <taxon>Euteleostomi</taxon>
        <taxon>Archelosauria</taxon>
        <taxon>Archosauria</taxon>
        <taxon>Crocodylia</taxon>
        <taxon>Alligatoridae</taxon>
        <taxon>Alligatorinae</taxon>
        <taxon>Alligator</taxon>
    </lineage>
</organism>
<dbReference type="CDD" id="cd01056">
    <property type="entry name" value="Euk_Ferritin"/>
    <property type="match status" value="1"/>
</dbReference>
<proteinExistence type="inferred from homology"/>
<keyword evidence="9" id="KW-1185">Reference proteome</keyword>
<gene>
    <name evidence="10" type="primary">LOC102386927</name>
</gene>
<feature type="binding site" evidence="5">
    <location>
        <position position="81"/>
    </location>
    <ligand>
        <name>Fe cation</name>
        <dbReference type="ChEBI" id="CHEBI:24875"/>
        <label>1</label>
    </ligand>
</feature>
<evidence type="ECO:0000256" key="2">
    <source>
        <dbReference type="ARBA" id="ARBA00022434"/>
    </source>
</evidence>
<dbReference type="OrthoDB" id="186462at2759"/>
<keyword evidence="4 5" id="KW-0408">Iron</keyword>
<feature type="region of interest" description="Disordered" evidence="7">
    <location>
        <begin position="204"/>
        <end position="242"/>
    </location>
</feature>
<dbReference type="GO" id="GO:0005737">
    <property type="term" value="C:cytoplasm"/>
    <property type="evidence" value="ECO:0007669"/>
    <property type="project" value="TreeGrafter"/>
</dbReference>
<evidence type="ECO:0000313" key="10">
    <source>
        <dbReference type="RefSeq" id="XP_006024937.2"/>
    </source>
</evidence>
<dbReference type="eggNOG" id="KOG2332">
    <property type="taxonomic scope" value="Eukaryota"/>
</dbReference>
<dbReference type="Pfam" id="PF00210">
    <property type="entry name" value="Ferritin"/>
    <property type="match status" value="1"/>
</dbReference>
<dbReference type="Proteomes" id="UP000189705">
    <property type="component" value="Unplaced"/>
</dbReference>
<evidence type="ECO:0000259" key="8">
    <source>
        <dbReference type="PROSITE" id="PS50905"/>
    </source>
</evidence>
<dbReference type="InterPro" id="IPR008331">
    <property type="entry name" value="Ferritin_DPS_dom"/>
</dbReference>
<evidence type="ECO:0000256" key="6">
    <source>
        <dbReference type="RuleBase" id="RU361145"/>
    </source>
</evidence>
<dbReference type="GO" id="GO:0008198">
    <property type="term" value="F:ferrous iron binding"/>
    <property type="evidence" value="ECO:0007669"/>
    <property type="project" value="TreeGrafter"/>
</dbReference>
<name>A0A1U7S3H4_ALLSI</name>
<comment type="similarity">
    <text evidence="1 6">Belongs to the ferritin family.</text>
</comment>
<dbReference type="InterPro" id="IPR009078">
    <property type="entry name" value="Ferritin-like_SF"/>
</dbReference>
<dbReference type="GO" id="GO:0008199">
    <property type="term" value="F:ferric iron binding"/>
    <property type="evidence" value="ECO:0007669"/>
    <property type="project" value="InterPro"/>
</dbReference>
<evidence type="ECO:0000256" key="5">
    <source>
        <dbReference type="PIRSR" id="PIRSR601519-1"/>
    </source>
</evidence>
<dbReference type="InterPro" id="IPR001519">
    <property type="entry name" value="Ferritin"/>
</dbReference>
<dbReference type="GO" id="GO:0006879">
    <property type="term" value="P:intracellular iron ion homeostasis"/>
    <property type="evidence" value="ECO:0007669"/>
    <property type="project" value="UniProtKB-KW"/>
</dbReference>
<evidence type="ECO:0000256" key="1">
    <source>
        <dbReference type="ARBA" id="ARBA00007513"/>
    </source>
</evidence>
<dbReference type="InParanoid" id="A0A1U7S3H4"/>
<dbReference type="RefSeq" id="XP_006024937.2">
    <property type="nucleotide sequence ID" value="XM_006024875.2"/>
</dbReference>
<accession>A0A1U7S3H4</accession>
<dbReference type="Gene3D" id="1.20.1260.10">
    <property type="match status" value="1"/>
</dbReference>
<comment type="function">
    <text evidence="6">Stores iron in a soluble, non-toxic, readily available form. Important for iron homeostasis. Iron is taken up in the ferrous form and deposited as ferric hydroxides after oxidation.</text>
</comment>
<feature type="domain" description="Ferritin-like diiron" evidence="8">
    <location>
        <begin position="29"/>
        <end position="178"/>
    </location>
</feature>
<dbReference type="AlphaFoldDB" id="A0A1U7S3H4"/>
<dbReference type="InterPro" id="IPR009040">
    <property type="entry name" value="Ferritin-like_diiron"/>
</dbReference>
<sequence>MAEPRPKRPRSALPVCPAHRGPAASRVKQRFPPAVEEGLCGVASVLLELAYRLQALGEIFDQSDVALPNFAKFFWDQAKEEREAAEAMLKYQRERGGHYCPRNLQKPNCEGVTNVVKALEMALVQWKTMIGYLEELYALSIANGDPHSASTIKKQFIEPKIWKIKLVGDLLTNAHRLECSQDGKGNLGEYLMDRLQEELKKGIESQSSQQCTPCSSLQQATEGLKQPPRECDSGHKNSIGPI</sequence>
<dbReference type="STRING" id="38654.A0A1U7S3H4"/>
<keyword evidence="2 6" id="KW-0409">Iron storage</keyword>
<dbReference type="FunFam" id="1.20.1260.10:FF:000019">
    <property type="entry name" value="Ferritin"/>
    <property type="match status" value="1"/>
</dbReference>
<dbReference type="PANTHER" id="PTHR11431:SF23">
    <property type="entry name" value="FERRITIN"/>
    <property type="match status" value="1"/>
</dbReference>
<keyword evidence="3 5" id="KW-0479">Metal-binding</keyword>
<dbReference type="GeneID" id="102386927"/>
<protein>
    <recommendedName>
        <fullName evidence="6">Ferritin</fullName>
    </recommendedName>
</protein>
<evidence type="ECO:0000256" key="7">
    <source>
        <dbReference type="SAM" id="MobiDB-lite"/>
    </source>
</evidence>
<reference evidence="10" key="1">
    <citation type="submission" date="2025-08" db="UniProtKB">
        <authorList>
            <consortium name="RefSeq"/>
        </authorList>
    </citation>
    <scope>IDENTIFICATION</scope>
</reference>
<dbReference type="FunCoup" id="A0A1U7S3H4">
    <property type="interactions" value="1"/>
</dbReference>
<dbReference type="KEGG" id="asn:102386927"/>
<feature type="compositionally biased region" description="Low complexity" evidence="7">
    <location>
        <begin position="205"/>
        <end position="219"/>
    </location>
</feature>
<evidence type="ECO:0000313" key="9">
    <source>
        <dbReference type="Proteomes" id="UP000189705"/>
    </source>
</evidence>
<dbReference type="SUPFAM" id="SSF47240">
    <property type="entry name" value="Ferritin-like"/>
    <property type="match status" value="1"/>
</dbReference>
<dbReference type="GO" id="GO:0006826">
    <property type="term" value="P:iron ion transport"/>
    <property type="evidence" value="ECO:0007669"/>
    <property type="project" value="InterPro"/>
</dbReference>
<dbReference type="PANTHER" id="PTHR11431">
    <property type="entry name" value="FERRITIN"/>
    <property type="match status" value="1"/>
</dbReference>
<dbReference type="PROSITE" id="PS50905">
    <property type="entry name" value="FERRITIN_LIKE"/>
    <property type="match status" value="1"/>
</dbReference>